<dbReference type="PROSITE" id="PS00518">
    <property type="entry name" value="ZF_RING_1"/>
    <property type="match status" value="1"/>
</dbReference>
<dbReference type="SUPFAM" id="SSF57850">
    <property type="entry name" value="RING/U-box"/>
    <property type="match status" value="1"/>
</dbReference>
<dbReference type="PROSITE" id="PS50089">
    <property type="entry name" value="ZF_RING_2"/>
    <property type="match status" value="1"/>
</dbReference>
<dbReference type="InterPro" id="IPR027370">
    <property type="entry name" value="Znf-RING_euk"/>
</dbReference>
<evidence type="ECO:0000256" key="8">
    <source>
        <dbReference type="ARBA" id="ARBA00022771"/>
    </source>
</evidence>
<dbReference type="Pfam" id="PF13445">
    <property type="entry name" value="zf-RING_UBOX"/>
    <property type="match status" value="1"/>
</dbReference>
<dbReference type="PANTHER" id="PTHR48178:SF1">
    <property type="entry name" value="PEROXISOME BIOGENESIS FACTOR 2"/>
    <property type="match status" value="1"/>
</dbReference>
<keyword evidence="6 19" id="KW-0812">Transmembrane</keyword>
<dbReference type="GO" id="GO:0016562">
    <property type="term" value="P:protein import into peroxisome matrix, receptor recycling"/>
    <property type="evidence" value="ECO:0007669"/>
    <property type="project" value="UniProtKB-ARBA"/>
</dbReference>
<keyword evidence="7" id="KW-0479">Metal-binding</keyword>
<proteinExistence type="inferred from homology"/>
<dbReference type="GO" id="GO:0005778">
    <property type="term" value="C:peroxisomal membrane"/>
    <property type="evidence" value="ECO:0007669"/>
    <property type="project" value="UniProtKB-SubCell"/>
</dbReference>
<organism evidence="21 22">
    <name type="scientific">Wickerhamiella sorbophila</name>
    <dbReference type="NCBI Taxonomy" id="45607"/>
    <lineage>
        <taxon>Eukaryota</taxon>
        <taxon>Fungi</taxon>
        <taxon>Dikarya</taxon>
        <taxon>Ascomycota</taxon>
        <taxon>Saccharomycotina</taxon>
        <taxon>Dipodascomycetes</taxon>
        <taxon>Dipodascales</taxon>
        <taxon>Trichomonascaceae</taxon>
        <taxon>Wickerhamiella</taxon>
    </lineage>
</organism>
<dbReference type="InterPro" id="IPR001841">
    <property type="entry name" value="Znf_RING"/>
</dbReference>
<evidence type="ECO:0000256" key="1">
    <source>
        <dbReference type="ARBA" id="ARBA00004585"/>
    </source>
</evidence>
<dbReference type="InterPro" id="IPR013083">
    <property type="entry name" value="Znf_RING/FYVE/PHD"/>
</dbReference>
<evidence type="ECO:0000256" key="9">
    <source>
        <dbReference type="ARBA" id="ARBA00022786"/>
    </source>
</evidence>
<keyword evidence="10" id="KW-0862">Zinc</keyword>
<evidence type="ECO:0000256" key="5">
    <source>
        <dbReference type="ARBA" id="ARBA00022679"/>
    </source>
</evidence>
<evidence type="ECO:0000256" key="3">
    <source>
        <dbReference type="ARBA" id="ARBA00008704"/>
    </source>
</evidence>
<dbReference type="STRING" id="45607.A0A2T0FF53"/>
<evidence type="ECO:0000256" key="6">
    <source>
        <dbReference type="ARBA" id="ARBA00022692"/>
    </source>
</evidence>
<dbReference type="RefSeq" id="XP_024663546.1">
    <property type="nucleotide sequence ID" value="XM_024807778.1"/>
</dbReference>
<evidence type="ECO:0000256" key="11">
    <source>
        <dbReference type="ARBA" id="ARBA00022927"/>
    </source>
</evidence>
<evidence type="ECO:0000313" key="22">
    <source>
        <dbReference type="Proteomes" id="UP000238350"/>
    </source>
</evidence>
<dbReference type="PANTHER" id="PTHR48178">
    <property type="entry name" value="PEROXISOME BIOGENESIS FACTOR 2"/>
    <property type="match status" value="1"/>
</dbReference>
<dbReference type="AlphaFoldDB" id="A0A2T0FF53"/>
<reference evidence="21 22" key="1">
    <citation type="submission" date="2017-04" db="EMBL/GenBank/DDBJ databases">
        <title>Genome sequencing of [Candida] sorbophila.</title>
        <authorList>
            <person name="Ahn J.O."/>
        </authorList>
    </citation>
    <scope>NUCLEOTIDE SEQUENCE [LARGE SCALE GENOMIC DNA]</scope>
    <source>
        <strain evidence="21 22">DS02</strain>
    </source>
</reference>
<evidence type="ECO:0000256" key="19">
    <source>
        <dbReference type="SAM" id="Phobius"/>
    </source>
</evidence>
<dbReference type="GO" id="GO:0016567">
    <property type="term" value="P:protein ubiquitination"/>
    <property type="evidence" value="ECO:0007669"/>
    <property type="project" value="UniProtKB-ARBA"/>
</dbReference>
<dbReference type="Proteomes" id="UP000238350">
    <property type="component" value="Unassembled WGS sequence"/>
</dbReference>
<evidence type="ECO:0000256" key="15">
    <source>
        <dbReference type="ARBA" id="ARBA00032511"/>
    </source>
</evidence>
<keyword evidence="4" id="KW-0813">Transport</keyword>
<dbReference type="EMBL" id="NDIQ01000001">
    <property type="protein sequence ID" value="PRT53600.1"/>
    <property type="molecule type" value="Genomic_DNA"/>
</dbReference>
<evidence type="ECO:0000256" key="18">
    <source>
        <dbReference type="PROSITE-ProRule" id="PRU00175"/>
    </source>
</evidence>
<evidence type="ECO:0000313" key="21">
    <source>
        <dbReference type="EMBL" id="PRT53600.1"/>
    </source>
</evidence>
<dbReference type="Gene3D" id="3.30.40.10">
    <property type="entry name" value="Zinc/RING finger domain, C3HC4 (zinc finger)"/>
    <property type="match status" value="1"/>
</dbReference>
<keyword evidence="22" id="KW-1185">Reference proteome</keyword>
<keyword evidence="14" id="KW-0576">Peroxisome</keyword>
<sequence length="309" mass="35198">MNVLGRQIQPRVGQLDASLLDSELLSQLKDKLFDAIKIYNPDWKDRYEDEFMLLLKLLMFKVTVWNNSTTYGGKLQNLQLAHAVSTKSLRIPLSKKQKLAYGAITIGGSFLWAKLESYLVNASYENPDNPVVQKLRALADRLSVVWTGATLLNFVLFLYSGNYATLVMRILRMKYVTVTHTVSRVVNFEFQNRQLVWNALTEFLLFALPLVNFAKIQRKIAMLLWTNRASKGDFSFLPNKSCAICYQRDAGVTGTLKTNAVTNPYVTDCGHVYCYVCLKLELEKGDWSCLRCNSVVKTCSPYVEISKQE</sequence>
<keyword evidence="5" id="KW-0808">Transferase</keyword>
<evidence type="ECO:0000259" key="20">
    <source>
        <dbReference type="PROSITE" id="PS50089"/>
    </source>
</evidence>
<feature type="domain" description="RING-type" evidence="20">
    <location>
        <begin position="242"/>
        <end position="293"/>
    </location>
</feature>
<comment type="pathway">
    <text evidence="2">Protein modification; protein ubiquitination.</text>
</comment>
<dbReference type="InterPro" id="IPR025654">
    <property type="entry name" value="PEX2/10"/>
</dbReference>
<keyword evidence="8 18" id="KW-0863">Zinc-finger</keyword>
<dbReference type="GO" id="GO:0008270">
    <property type="term" value="F:zinc ion binding"/>
    <property type="evidence" value="ECO:0007669"/>
    <property type="project" value="UniProtKB-KW"/>
</dbReference>
<comment type="caution">
    <text evidence="21">The sequence shown here is derived from an EMBL/GenBank/DDBJ whole genome shotgun (WGS) entry which is preliminary data.</text>
</comment>
<dbReference type="GeneID" id="36514969"/>
<evidence type="ECO:0000256" key="14">
    <source>
        <dbReference type="ARBA" id="ARBA00023140"/>
    </source>
</evidence>
<dbReference type="Pfam" id="PF04757">
    <property type="entry name" value="Pex2_Pex12"/>
    <property type="match status" value="1"/>
</dbReference>
<dbReference type="OrthoDB" id="1701437at2759"/>
<evidence type="ECO:0000256" key="4">
    <source>
        <dbReference type="ARBA" id="ARBA00022448"/>
    </source>
</evidence>
<dbReference type="SMART" id="SM00184">
    <property type="entry name" value="RING"/>
    <property type="match status" value="1"/>
</dbReference>
<dbReference type="EC" id="2.3.2.36" evidence="17"/>
<evidence type="ECO:0000256" key="12">
    <source>
        <dbReference type="ARBA" id="ARBA00022989"/>
    </source>
</evidence>
<keyword evidence="13 19" id="KW-0472">Membrane</keyword>
<evidence type="ECO:0000256" key="17">
    <source>
        <dbReference type="ARBA" id="ARBA00034523"/>
    </source>
</evidence>
<evidence type="ECO:0000256" key="16">
    <source>
        <dbReference type="ARBA" id="ARBA00034438"/>
    </source>
</evidence>
<comment type="similarity">
    <text evidence="3">Belongs to the pex2/pex10/pex12 family.</text>
</comment>
<dbReference type="GO" id="GO:0061630">
    <property type="term" value="F:ubiquitin protein ligase activity"/>
    <property type="evidence" value="ECO:0007669"/>
    <property type="project" value="UniProtKB-EC"/>
</dbReference>
<name>A0A2T0FF53_9ASCO</name>
<feature type="transmembrane region" description="Helical" evidence="19">
    <location>
        <begin position="195"/>
        <end position="214"/>
    </location>
</feature>
<gene>
    <name evidence="21" type="ORF">B9G98_01220</name>
</gene>
<comment type="catalytic activity">
    <reaction evidence="16">
        <text>[E2 ubiquitin-conjugating enzyme]-S-ubiquitinyl-L-cysteine + [acceptor protein]-L-cysteine = [E2 ubiquitin-conjugating enzyme]-L-cysteine + [acceptor protein]-S-ubiquitinyl-L-cysteine.</text>
        <dbReference type="EC" id="2.3.2.36"/>
    </reaction>
</comment>
<evidence type="ECO:0000256" key="2">
    <source>
        <dbReference type="ARBA" id="ARBA00004906"/>
    </source>
</evidence>
<evidence type="ECO:0000256" key="7">
    <source>
        <dbReference type="ARBA" id="ARBA00022723"/>
    </source>
</evidence>
<evidence type="ECO:0000256" key="10">
    <source>
        <dbReference type="ARBA" id="ARBA00022833"/>
    </source>
</evidence>
<comment type="subcellular location">
    <subcellularLocation>
        <location evidence="1">Peroxisome membrane</location>
        <topology evidence="1">Multi-pass membrane protein</topology>
    </subcellularLocation>
</comment>
<protein>
    <recommendedName>
        <fullName evidence="17">RING-type E3 ubiquitin transferase (cysteine targeting)</fullName>
        <ecNumber evidence="17">2.3.2.36</ecNumber>
    </recommendedName>
    <alternativeName>
        <fullName evidence="15">Peroxin-2</fullName>
    </alternativeName>
</protein>
<feature type="transmembrane region" description="Helical" evidence="19">
    <location>
        <begin position="144"/>
        <end position="164"/>
    </location>
</feature>
<keyword evidence="9" id="KW-0833">Ubl conjugation pathway</keyword>
<dbReference type="InterPro" id="IPR006845">
    <property type="entry name" value="Pex_N"/>
</dbReference>
<dbReference type="InterPro" id="IPR017907">
    <property type="entry name" value="Znf_RING_CS"/>
</dbReference>
<keyword evidence="12 19" id="KW-1133">Transmembrane helix</keyword>
<keyword evidence="11" id="KW-0653">Protein transport</keyword>
<accession>A0A2T0FF53</accession>
<evidence type="ECO:0000256" key="13">
    <source>
        <dbReference type="ARBA" id="ARBA00023136"/>
    </source>
</evidence>